<evidence type="ECO:0000256" key="2">
    <source>
        <dbReference type="ARBA" id="ARBA00002869"/>
    </source>
</evidence>
<evidence type="ECO:0000259" key="9">
    <source>
        <dbReference type="Pfam" id="PF01379"/>
    </source>
</evidence>
<dbReference type="SUPFAM" id="SSF53850">
    <property type="entry name" value="Periplasmic binding protein-like II"/>
    <property type="match status" value="1"/>
</dbReference>
<dbReference type="SUPFAM" id="SSF54782">
    <property type="entry name" value="Porphobilinogen deaminase (hydroxymethylbilane synthase), C-terminal domain"/>
    <property type="match status" value="1"/>
</dbReference>
<comment type="function">
    <text evidence="2">Tetrapolymerization of the monopyrrole PBG into the hydroxymethylbilane pre-uroporphyrinogen in several discrete steps.</text>
</comment>
<evidence type="ECO:0000256" key="6">
    <source>
        <dbReference type="ARBA" id="ARBA00023244"/>
    </source>
</evidence>
<dbReference type="EMBL" id="JBHUFZ010000016">
    <property type="protein sequence ID" value="MFD1890144.1"/>
    <property type="molecule type" value="Genomic_DNA"/>
</dbReference>
<accession>A0ABW4RWE5</accession>
<evidence type="ECO:0000256" key="4">
    <source>
        <dbReference type="ARBA" id="ARBA00012655"/>
    </source>
</evidence>
<dbReference type="InterPro" id="IPR022419">
    <property type="entry name" value="Porphobilin_deaminase_cofac_BS"/>
</dbReference>
<dbReference type="NCBIfam" id="TIGR00212">
    <property type="entry name" value="hemC"/>
    <property type="match status" value="1"/>
</dbReference>
<dbReference type="EC" id="2.5.1.61" evidence="4 8"/>
<evidence type="ECO:0000256" key="8">
    <source>
        <dbReference type="NCBIfam" id="TIGR00212"/>
    </source>
</evidence>
<dbReference type="Gene3D" id="3.30.160.40">
    <property type="entry name" value="Porphobilinogen deaminase, C-terminal domain"/>
    <property type="match status" value="1"/>
</dbReference>
<comment type="caution">
    <text evidence="11">The sequence shown here is derived from an EMBL/GenBank/DDBJ whole genome shotgun (WGS) entry which is preliminary data.</text>
</comment>
<name>A0ABW4RWE5_9ACTN</name>
<dbReference type="PRINTS" id="PR00151">
    <property type="entry name" value="PORPHBDMNASE"/>
</dbReference>
<dbReference type="RefSeq" id="WP_343873108.1">
    <property type="nucleotide sequence ID" value="NZ_BAAAIX010000013.1"/>
</dbReference>
<evidence type="ECO:0000259" key="10">
    <source>
        <dbReference type="Pfam" id="PF03900"/>
    </source>
</evidence>
<evidence type="ECO:0000256" key="7">
    <source>
        <dbReference type="ARBA" id="ARBA00048169"/>
    </source>
</evidence>
<gene>
    <name evidence="11" type="primary">hemC</name>
    <name evidence="11" type="ORF">ACFSCS_08095</name>
</gene>
<reference evidence="12" key="1">
    <citation type="journal article" date="2019" name="Int. J. Syst. Evol. Microbiol.">
        <title>The Global Catalogue of Microorganisms (GCM) 10K type strain sequencing project: providing services to taxonomists for standard genome sequencing and annotation.</title>
        <authorList>
            <consortium name="The Broad Institute Genomics Platform"/>
            <consortium name="The Broad Institute Genome Sequencing Center for Infectious Disease"/>
            <person name="Wu L."/>
            <person name="Ma J."/>
        </authorList>
    </citation>
    <scope>NUCLEOTIDE SEQUENCE [LARGE SCALE GENOMIC DNA]</scope>
    <source>
        <strain evidence="12">CAIM 431</strain>
    </source>
</reference>
<keyword evidence="12" id="KW-1185">Reference proteome</keyword>
<evidence type="ECO:0000313" key="12">
    <source>
        <dbReference type="Proteomes" id="UP001597326"/>
    </source>
</evidence>
<dbReference type="PROSITE" id="PS00533">
    <property type="entry name" value="PORPHOBILINOGEN_DEAM"/>
    <property type="match status" value="1"/>
</dbReference>
<dbReference type="InterPro" id="IPR000860">
    <property type="entry name" value="HemC"/>
</dbReference>
<dbReference type="InterPro" id="IPR022417">
    <property type="entry name" value="Porphobilin_deaminase_N"/>
</dbReference>
<dbReference type="InterPro" id="IPR022418">
    <property type="entry name" value="Porphobilinogen_deaminase_C"/>
</dbReference>
<dbReference type="Gene3D" id="3.40.190.10">
    <property type="entry name" value="Periplasmic binding protein-like II"/>
    <property type="match status" value="2"/>
</dbReference>
<organism evidence="11 12">
    <name type="scientific">Luteococcus peritonei</name>
    <dbReference type="NCBI Taxonomy" id="88874"/>
    <lineage>
        <taxon>Bacteria</taxon>
        <taxon>Bacillati</taxon>
        <taxon>Actinomycetota</taxon>
        <taxon>Actinomycetes</taxon>
        <taxon>Propionibacteriales</taxon>
        <taxon>Propionibacteriaceae</taxon>
        <taxon>Luteococcus</taxon>
    </lineage>
</organism>
<dbReference type="InterPro" id="IPR036803">
    <property type="entry name" value="Porphobilinogen_deaminase_C_sf"/>
</dbReference>
<protein>
    <recommendedName>
        <fullName evidence="4 8">Hydroxymethylbilane synthase</fullName>
        <ecNumber evidence="4 8">2.5.1.61</ecNumber>
    </recommendedName>
</protein>
<dbReference type="Pfam" id="PF03900">
    <property type="entry name" value="Porphobil_deamC"/>
    <property type="match status" value="1"/>
</dbReference>
<comment type="catalytic activity">
    <reaction evidence="7">
        <text>4 porphobilinogen + H2O = hydroxymethylbilane + 4 NH4(+)</text>
        <dbReference type="Rhea" id="RHEA:13185"/>
        <dbReference type="ChEBI" id="CHEBI:15377"/>
        <dbReference type="ChEBI" id="CHEBI:28938"/>
        <dbReference type="ChEBI" id="CHEBI:57845"/>
        <dbReference type="ChEBI" id="CHEBI:58126"/>
        <dbReference type="EC" id="2.5.1.61"/>
    </reaction>
</comment>
<evidence type="ECO:0000256" key="5">
    <source>
        <dbReference type="ARBA" id="ARBA00022679"/>
    </source>
</evidence>
<dbReference type="Proteomes" id="UP001597326">
    <property type="component" value="Unassembled WGS sequence"/>
</dbReference>
<keyword evidence="6" id="KW-0627">Porphyrin biosynthesis</keyword>
<comment type="similarity">
    <text evidence="3">Belongs to the HMBS family.</text>
</comment>
<proteinExistence type="inferred from homology"/>
<comment type="cofactor">
    <cofactor evidence="1">
        <name>dipyrromethane</name>
        <dbReference type="ChEBI" id="CHEBI:60342"/>
    </cofactor>
</comment>
<evidence type="ECO:0000256" key="3">
    <source>
        <dbReference type="ARBA" id="ARBA00005638"/>
    </source>
</evidence>
<keyword evidence="5 11" id="KW-0808">Transferase</keyword>
<evidence type="ECO:0000256" key="1">
    <source>
        <dbReference type="ARBA" id="ARBA00001916"/>
    </source>
</evidence>
<dbReference type="PANTHER" id="PTHR11557:SF0">
    <property type="entry name" value="PORPHOBILINOGEN DEAMINASE"/>
    <property type="match status" value="1"/>
</dbReference>
<dbReference type="PANTHER" id="PTHR11557">
    <property type="entry name" value="PORPHOBILINOGEN DEAMINASE"/>
    <property type="match status" value="1"/>
</dbReference>
<sequence>MSRTIRVGARRSPLAVAQAEWVASQLEAAGHPVEVLGVDSLGDKDRRRLTEIGGTGIFATAVRDLLHDGSIDVAVHSLKDLPVAPAPGLVVAAIPQREDVRDVLVGLAVEQWRDGTRVGTGSPRRAVQLEAMAAERGVRIEVVPIRGNVDSRFRLVSVGEVDATVLAAAGLLRLGRLDGVTTEVTEGQDREINGVPVSLMPVGLMLPAAGQGALAVECREDAEDWLLAALADIDHAPTRAAITAERSFLGTLEAGCLAPVGAHAVTAEDRLVLHAVVGPALEPGAESAKLGQLLKVSGDGSATDPASVGRALATEVLPLLDGNGPTAGREDG</sequence>
<evidence type="ECO:0000313" key="11">
    <source>
        <dbReference type="EMBL" id="MFD1890144.1"/>
    </source>
</evidence>
<dbReference type="Pfam" id="PF01379">
    <property type="entry name" value="Porphobil_deam"/>
    <property type="match status" value="1"/>
</dbReference>
<dbReference type="GO" id="GO:0004418">
    <property type="term" value="F:hydroxymethylbilane synthase activity"/>
    <property type="evidence" value="ECO:0007669"/>
    <property type="project" value="UniProtKB-EC"/>
</dbReference>
<dbReference type="PIRSF" id="PIRSF001438">
    <property type="entry name" value="4pyrrol_synth_OHMeBilane_synth"/>
    <property type="match status" value="1"/>
</dbReference>
<feature type="domain" description="Porphobilinogen deaminase C-terminal" evidence="10">
    <location>
        <begin position="241"/>
        <end position="279"/>
    </location>
</feature>
<feature type="domain" description="Porphobilinogen deaminase N-terminal" evidence="9">
    <location>
        <begin position="5"/>
        <end position="224"/>
    </location>
</feature>